<feature type="region of interest" description="Disordered" evidence="7">
    <location>
        <begin position="177"/>
        <end position="204"/>
    </location>
</feature>
<dbReference type="Proteomes" id="UP000019494">
    <property type="component" value="Unassembled WGS sequence"/>
</dbReference>
<evidence type="ECO:0000313" key="9">
    <source>
        <dbReference type="Proteomes" id="UP000019494"/>
    </source>
</evidence>
<evidence type="ECO:0000256" key="4">
    <source>
        <dbReference type="ARBA" id="ARBA00022679"/>
    </source>
</evidence>
<keyword evidence="5 6" id="KW-0665">Pyrimidine biosynthesis</keyword>
<dbReference type="PATRIC" id="fig|584657.3.peg.1730"/>
<dbReference type="SUPFAM" id="SSF53271">
    <property type="entry name" value="PRTase-like"/>
    <property type="match status" value="1"/>
</dbReference>
<evidence type="ECO:0000256" key="7">
    <source>
        <dbReference type="SAM" id="MobiDB-lite"/>
    </source>
</evidence>
<keyword evidence="9" id="KW-1185">Reference proteome</keyword>
<reference evidence="9" key="1">
    <citation type="submission" date="2013-08" db="EMBL/GenBank/DDBJ databases">
        <title>Intrasporangium oryzae NRRL B-24470.</title>
        <authorList>
            <person name="Liu H."/>
            <person name="Wang G."/>
        </authorList>
    </citation>
    <scope>NUCLEOTIDE SEQUENCE [LARGE SCALE GENOMIC DNA]</scope>
    <source>
        <strain evidence="9">Q5-1</strain>
    </source>
</reference>
<evidence type="ECO:0000256" key="1">
    <source>
        <dbReference type="ARBA" id="ARBA00004889"/>
    </source>
</evidence>
<accession>W9GNF8</accession>
<dbReference type="Gene3D" id="3.40.50.2020">
    <property type="match status" value="1"/>
</dbReference>
<comment type="caution">
    <text evidence="6">Lacks conserved residue(s) required for the propagation of feature annotation.</text>
</comment>
<dbReference type="GO" id="GO:0004588">
    <property type="term" value="F:orotate phosphoribosyltransferase activity"/>
    <property type="evidence" value="ECO:0007669"/>
    <property type="project" value="UniProtKB-UniRule"/>
</dbReference>
<keyword evidence="4 6" id="KW-0808">Transferase</keyword>
<evidence type="ECO:0000256" key="2">
    <source>
        <dbReference type="ARBA" id="ARBA00011971"/>
    </source>
</evidence>
<keyword evidence="6" id="KW-0460">Magnesium</keyword>
<feature type="binding site" description="in other chain" evidence="6">
    <location>
        <position position="25"/>
    </location>
    <ligand>
        <name>5-phospho-alpha-D-ribose 1-diphosphate</name>
        <dbReference type="ChEBI" id="CHEBI:58017"/>
        <note>ligand shared between dimeric partners</note>
    </ligand>
</feature>
<dbReference type="EMBL" id="AWQS01000052">
    <property type="protein sequence ID" value="EWT06363.1"/>
    <property type="molecule type" value="Genomic_DNA"/>
</dbReference>
<sequence length="204" mass="21671">MPTDIRQLAAVIDATCRLQGEFTLRSGTVTDEYFDKYRFEGDPHLLQLVAEHMASLLPSDTQVLGGLELGGVPIATMVSALTGLPAIFVRKQAKTYGTCRLAEGGDFGDRMVTLIEDIITTGGAVRNAAVALRELGANVHTVVCAIDRSEPGANTLHEVNLTTLSVMTKADLNEARGLNSRHSGHDPSCPESRVSGPRQVAASG</sequence>
<dbReference type="GO" id="GO:0044205">
    <property type="term" value="P:'de novo' UMP biosynthetic process"/>
    <property type="evidence" value="ECO:0007669"/>
    <property type="project" value="UniProtKB-UniRule"/>
</dbReference>
<feature type="binding site" description="in other chain" evidence="6">
    <location>
        <position position="91"/>
    </location>
    <ligand>
        <name>5-phospho-alpha-D-ribose 1-diphosphate</name>
        <dbReference type="ChEBI" id="CHEBI:58017"/>
        <note>ligand shared between dimeric partners</note>
    </ligand>
</feature>
<evidence type="ECO:0000313" key="8">
    <source>
        <dbReference type="EMBL" id="EWT06363.1"/>
    </source>
</evidence>
<dbReference type="EC" id="2.4.2.10" evidence="2 6"/>
<feature type="binding site" evidence="6">
    <location>
        <position position="120"/>
    </location>
    <ligand>
        <name>orotate</name>
        <dbReference type="ChEBI" id="CHEBI:30839"/>
    </ligand>
</feature>
<comment type="similarity">
    <text evidence="6">Belongs to the purine/pyrimidine phosphoribosyltransferase family. PyrE subfamily.</text>
</comment>
<comment type="caution">
    <text evidence="8">The sequence shown here is derived from an EMBL/GenBank/DDBJ whole genome shotgun (WGS) entry which is preliminary data.</text>
</comment>
<dbReference type="NCBIfam" id="TIGR00336">
    <property type="entry name" value="pyrE"/>
    <property type="match status" value="1"/>
</dbReference>
<dbReference type="InterPro" id="IPR023031">
    <property type="entry name" value="OPRT"/>
</dbReference>
<dbReference type="HAMAP" id="MF_01208">
    <property type="entry name" value="PyrE"/>
    <property type="match status" value="1"/>
</dbReference>
<protein>
    <recommendedName>
        <fullName evidence="2 6">Orotate phosphoribosyltransferase</fullName>
        <shortName evidence="6">OPRT</shortName>
        <shortName evidence="6">OPRTase</shortName>
        <ecNumber evidence="2 6">2.4.2.10</ecNumber>
    </recommendedName>
</protein>
<dbReference type="InterPro" id="IPR004467">
    <property type="entry name" value="Or_phspho_trans_dom"/>
</dbReference>
<keyword evidence="3 6" id="KW-0328">Glycosyltransferase</keyword>
<evidence type="ECO:0000256" key="3">
    <source>
        <dbReference type="ARBA" id="ARBA00022676"/>
    </source>
</evidence>
<feature type="binding site" description="in other chain" evidence="6">
    <location>
        <begin position="116"/>
        <end position="124"/>
    </location>
    <ligand>
        <name>5-phospho-alpha-D-ribose 1-diphosphate</name>
        <dbReference type="ChEBI" id="CHEBI:58017"/>
        <note>ligand shared between dimeric partners</note>
    </ligand>
</feature>
<comment type="function">
    <text evidence="6">Catalyzes the transfer of a ribosyl phosphate group from 5-phosphoribose 1-diphosphate to orotate, leading to the formation of orotidine monophosphate (OMP).</text>
</comment>
<proteinExistence type="inferred from homology"/>
<feature type="binding site" evidence="6">
    <location>
        <position position="94"/>
    </location>
    <ligand>
        <name>5-phospho-alpha-D-ribose 1-diphosphate</name>
        <dbReference type="ChEBI" id="CHEBI:58017"/>
        <note>ligand shared between dimeric partners</note>
    </ligand>
</feature>
<comment type="pathway">
    <text evidence="1 6">Pyrimidine metabolism; UMP biosynthesis via de novo pathway; UMP from orotate: step 1/2.</text>
</comment>
<dbReference type="InterPro" id="IPR000836">
    <property type="entry name" value="PRTase_dom"/>
</dbReference>
<comment type="cofactor">
    <cofactor evidence="6">
        <name>Mg(2+)</name>
        <dbReference type="ChEBI" id="CHEBI:18420"/>
    </cofactor>
</comment>
<dbReference type="GO" id="GO:0019856">
    <property type="term" value="P:pyrimidine nucleobase biosynthetic process"/>
    <property type="evidence" value="ECO:0007669"/>
    <property type="project" value="TreeGrafter"/>
</dbReference>
<comment type="catalytic activity">
    <reaction evidence="6">
        <text>orotidine 5'-phosphate + diphosphate = orotate + 5-phospho-alpha-D-ribose 1-diphosphate</text>
        <dbReference type="Rhea" id="RHEA:10380"/>
        <dbReference type="ChEBI" id="CHEBI:30839"/>
        <dbReference type="ChEBI" id="CHEBI:33019"/>
        <dbReference type="ChEBI" id="CHEBI:57538"/>
        <dbReference type="ChEBI" id="CHEBI:58017"/>
        <dbReference type="EC" id="2.4.2.10"/>
    </reaction>
</comment>
<feature type="binding site" evidence="6">
    <location>
        <position position="90"/>
    </location>
    <ligand>
        <name>5-phospho-alpha-D-ribose 1-diphosphate</name>
        <dbReference type="ChEBI" id="CHEBI:58017"/>
        <note>ligand shared between dimeric partners</note>
    </ligand>
</feature>
<dbReference type="CDD" id="cd06223">
    <property type="entry name" value="PRTases_typeI"/>
    <property type="match status" value="1"/>
</dbReference>
<evidence type="ECO:0000256" key="5">
    <source>
        <dbReference type="ARBA" id="ARBA00022975"/>
    </source>
</evidence>
<organism evidence="8 9">
    <name type="scientific">Intrasporangium chromatireducens Q5-1</name>
    <dbReference type="NCBI Taxonomy" id="584657"/>
    <lineage>
        <taxon>Bacteria</taxon>
        <taxon>Bacillati</taxon>
        <taxon>Actinomycetota</taxon>
        <taxon>Actinomycetes</taxon>
        <taxon>Micrococcales</taxon>
        <taxon>Intrasporangiaceae</taxon>
        <taxon>Intrasporangium</taxon>
    </lineage>
</organism>
<dbReference type="UniPathway" id="UPA00070">
    <property type="reaction ID" value="UER00119"/>
</dbReference>
<evidence type="ECO:0000256" key="6">
    <source>
        <dbReference type="HAMAP-Rule" id="MF_01208"/>
    </source>
</evidence>
<dbReference type="PANTHER" id="PTHR19278:SF9">
    <property type="entry name" value="URIDINE 5'-MONOPHOSPHATE SYNTHASE"/>
    <property type="match status" value="1"/>
</dbReference>
<dbReference type="InterPro" id="IPR029057">
    <property type="entry name" value="PRTase-like"/>
</dbReference>
<comment type="subunit">
    <text evidence="6">Homodimer.</text>
</comment>
<name>W9GNF8_9MICO</name>
<dbReference type="GO" id="GO:0000287">
    <property type="term" value="F:magnesium ion binding"/>
    <property type="evidence" value="ECO:0007669"/>
    <property type="project" value="UniProtKB-UniRule"/>
</dbReference>
<dbReference type="PANTHER" id="PTHR19278">
    <property type="entry name" value="OROTATE PHOSPHORIBOSYLTRANSFERASE"/>
    <property type="match status" value="1"/>
</dbReference>
<dbReference type="AlphaFoldDB" id="W9GNF8"/>
<gene>
    <name evidence="6" type="primary">pyrE</name>
    <name evidence="8" type="ORF">N864_22100</name>
</gene>
<feature type="binding site" evidence="6">
    <location>
        <position position="148"/>
    </location>
    <ligand>
        <name>orotate</name>
        <dbReference type="ChEBI" id="CHEBI:30839"/>
    </ligand>
</feature>